<feature type="compositionally biased region" description="Basic and acidic residues" evidence="1">
    <location>
        <begin position="901"/>
        <end position="911"/>
    </location>
</feature>
<name>A0AAE0GZ54_9CHLO</name>
<sequence length="1072" mass="115851">MPDGTPAQAVWNGVNWVLPQSAPLAGGVSPVPFTLGTHHPVGAYPTPFQQQLQQQQQWLAYQQQQQQWLQQQPLEPMQQQLQQQQLQQQQLQQQQQQQQQQQPQQPHQLAPATSALHDSGADPSSLQHFISIGAAALPDPLQVPLDSGVQQNVLGGTQLLVRHLPAVATTSETRRRRRSRRASSGPATHGKHLPGPSHAPDHSDPDSGTDISRTSTGTRGSRSTQARAERRRRAAHRSGSDSDASSRSEHIRREVLAAVQALDISAVLSRGLALPGATTSAGASPPGDPQGSAQGLTADHLHEADAVASVTPPVPQTAAETAPAEPPTQGRPNPHNMMVARRRQSMETVVHGGGNPDSEPRDSSSSDSPPGPPSDPPQDPPDDPAPEPSYPQYPEVRALFVTHDGGSLWVHQSAGVRGAATVSLPWDERRRAGVQGDAILFRIMHLLGAPLTAYARMGGRLHHAPLPLTNPRVETWVLMVDREVMDMAMGDPAAANVRSTSMGQPVWEWIPATARESEMQNFDQDGLAAWSEVSNSDWYRSMSVVAAQPSTPLPFHTPLPLPAPPSAPTLPPTPTAVPTNPAPAPPPAHAPGPPPPARFPHSAAANPVHSAAAANPVHSAAAANPVLSPSATPFVPGIVRLPQGTNLRASPDEVRLEHKTKEMVLKLVKSVTRFPRSASDTKSADKEGLLTQLEHYSHMVRKVFQEAIVIEALTTPSCTPSVSEYQASVSSLLWSFKEYTLQDQQRKFLERAAGTFGSEQAWHQRYGELDVFFSDLAVCSLTQAYLENAHGEAIALKQAVNETAAEYFSRLETRMASVNFLAGRVPNCVEMTNLSMLSTYRRGLKYAPKVMRRLRAIHLDVSKPEEWERKAVADDIPGTHNALLKIREVAEEVESDIDTEAAQRRSQDRPPRAVSFANPPPRTPFYRRTPSSSRPALAMLENGPATTVAAAVTPLPPPPGLSRPDAPKVRRCFACGSAEHIVRNCTDEAKLKEWRANAPARLANSPGFVAAVVWAIEQQEDISSVDGVPEEFSEEVLALATCEDEQSYQTLAALAGIELVEGDGLPPVESDE</sequence>
<feature type="region of interest" description="Disordered" evidence="1">
    <location>
        <begin position="311"/>
        <end position="336"/>
    </location>
</feature>
<evidence type="ECO:0008006" key="4">
    <source>
        <dbReference type="Google" id="ProtNLM"/>
    </source>
</evidence>
<feature type="compositionally biased region" description="Low complexity" evidence="1">
    <location>
        <begin position="206"/>
        <end position="226"/>
    </location>
</feature>
<reference evidence="2 3" key="1">
    <citation type="journal article" date="2015" name="Genome Biol. Evol.">
        <title>Comparative Genomics of a Bacterivorous Green Alga Reveals Evolutionary Causalities and Consequences of Phago-Mixotrophic Mode of Nutrition.</title>
        <authorList>
            <person name="Burns J.A."/>
            <person name="Paasch A."/>
            <person name="Narechania A."/>
            <person name="Kim E."/>
        </authorList>
    </citation>
    <scope>NUCLEOTIDE SEQUENCE [LARGE SCALE GENOMIC DNA]</scope>
    <source>
        <strain evidence="2 3">PLY_AMNH</strain>
    </source>
</reference>
<proteinExistence type="predicted"/>
<gene>
    <name evidence="2" type="ORF">CYMTET_5626</name>
</gene>
<dbReference type="PANTHER" id="PTHR48125">
    <property type="entry name" value="LP07818P1"/>
    <property type="match status" value="1"/>
</dbReference>
<feature type="compositionally biased region" description="Pro residues" evidence="1">
    <location>
        <begin position="369"/>
        <end position="379"/>
    </location>
</feature>
<evidence type="ECO:0000313" key="3">
    <source>
        <dbReference type="Proteomes" id="UP001190700"/>
    </source>
</evidence>
<feature type="compositionally biased region" description="Basic and acidic residues" evidence="1">
    <location>
        <begin position="238"/>
        <end position="249"/>
    </location>
</feature>
<feature type="compositionally biased region" description="Pro residues" evidence="1">
    <location>
        <begin position="556"/>
        <end position="598"/>
    </location>
</feature>
<protein>
    <recommendedName>
        <fullName evidence="4">CCHC-type domain-containing protein</fullName>
    </recommendedName>
</protein>
<keyword evidence="3" id="KW-1185">Reference proteome</keyword>
<accession>A0AAE0GZ54</accession>
<feature type="compositionally biased region" description="Low complexity" evidence="1">
    <location>
        <begin position="599"/>
        <end position="611"/>
    </location>
</feature>
<feature type="region of interest" description="Disordered" evidence="1">
    <location>
        <begin position="165"/>
        <end position="249"/>
    </location>
</feature>
<dbReference type="Proteomes" id="UP001190700">
    <property type="component" value="Unassembled WGS sequence"/>
</dbReference>
<dbReference type="PANTHER" id="PTHR48125:SF10">
    <property type="entry name" value="OS12G0136300 PROTEIN"/>
    <property type="match status" value="1"/>
</dbReference>
<evidence type="ECO:0000256" key="1">
    <source>
        <dbReference type="SAM" id="MobiDB-lite"/>
    </source>
</evidence>
<organism evidence="2 3">
    <name type="scientific">Cymbomonas tetramitiformis</name>
    <dbReference type="NCBI Taxonomy" id="36881"/>
    <lineage>
        <taxon>Eukaryota</taxon>
        <taxon>Viridiplantae</taxon>
        <taxon>Chlorophyta</taxon>
        <taxon>Pyramimonadophyceae</taxon>
        <taxon>Pyramimonadales</taxon>
        <taxon>Pyramimonadaceae</taxon>
        <taxon>Cymbomonas</taxon>
    </lineage>
</organism>
<dbReference type="AlphaFoldDB" id="A0AAE0GZ54"/>
<feature type="region of interest" description="Disordered" evidence="1">
    <location>
        <begin position="97"/>
        <end position="125"/>
    </location>
</feature>
<feature type="region of interest" description="Disordered" evidence="1">
    <location>
        <begin position="349"/>
        <end position="392"/>
    </location>
</feature>
<evidence type="ECO:0000313" key="2">
    <source>
        <dbReference type="EMBL" id="KAK3286838.1"/>
    </source>
</evidence>
<dbReference type="EMBL" id="LGRX02001115">
    <property type="protein sequence ID" value="KAK3286838.1"/>
    <property type="molecule type" value="Genomic_DNA"/>
</dbReference>
<feature type="region of interest" description="Disordered" evidence="1">
    <location>
        <begin position="276"/>
        <end position="295"/>
    </location>
</feature>
<feature type="compositionally biased region" description="Low complexity" evidence="1">
    <location>
        <begin position="97"/>
        <end position="109"/>
    </location>
</feature>
<comment type="caution">
    <text evidence="2">The sequence shown here is derived from an EMBL/GenBank/DDBJ whole genome shotgun (WGS) entry which is preliminary data.</text>
</comment>
<feature type="region of interest" description="Disordered" evidence="1">
    <location>
        <begin position="556"/>
        <end position="611"/>
    </location>
</feature>
<feature type="region of interest" description="Disordered" evidence="1">
    <location>
        <begin position="895"/>
        <end position="931"/>
    </location>
</feature>